<evidence type="ECO:0000313" key="2">
    <source>
        <dbReference type="Proteomes" id="UP000264006"/>
    </source>
</evidence>
<protein>
    <submittedName>
        <fullName evidence="1">Uncharacterized protein</fullName>
    </submittedName>
</protein>
<dbReference type="OrthoDB" id="9819415at2"/>
<organism evidence="1 2">
    <name type="scientific">Euzebya pacifica</name>
    <dbReference type="NCBI Taxonomy" id="1608957"/>
    <lineage>
        <taxon>Bacteria</taxon>
        <taxon>Bacillati</taxon>
        <taxon>Actinomycetota</taxon>
        <taxon>Nitriliruptoria</taxon>
        <taxon>Euzebyales</taxon>
    </lineage>
</organism>
<dbReference type="RefSeq" id="WP_114593527.1">
    <property type="nucleotide sequence ID" value="NZ_CP031165.1"/>
</dbReference>
<evidence type="ECO:0000313" key="1">
    <source>
        <dbReference type="EMBL" id="AXV09329.1"/>
    </source>
</evidence>
<keyword evidence="2" id="KW-1185">Reference proteome</keyword>
<dbReference type="AlphaFoldDB" id="A0A346Y4D2"/>
<sequence>MARAPRPSIGSAGRSSAGPHLSVVHTLPVDVDRVVEAALDMIPFDLTGVAINVKRHGVKRVWFTQCWRPDCPLRHNADESYVEGAAVGPGHLYRRKRDLELCRGGSRIVPLDRTRYWVSGRAYDGVPFPKSLPVGTRYLVTLKVPQVVAEGQLPAERTYHRAKTAGPTIIALPEDDIVFVLGHELRHIQQFRDGLPRSEVDAELAGRDLLYRWVDAERPGLWT</sequence>
<dbReference type="KEGG" id="euz:DVS28_a4668"/>
<name>A0A346Y4D2_9ACTN</name>
<dbReference type="Proteomes" id="UP000264006">
    <property type="component" value="Chromosome"/>
</dbReference>
<gene>
    <name evidence="1" type="ORF">DVS28_a4668</name>
</gene>
<proteinExistence type="predicted"/>
<accession>A0A346Y4D2</accession>
<dbReference type="EMBL" id="CP031165">
    <property type="protein sequence ID" value="AXV09329.1"/>
    <property type="molecule type" value="Genomic_DNA"/>
</dbReference>
<reference evidence="1 2" key="1">
    <citation type="submission" date="2018-09" db="EMBL/GenBank/DDBJ databases">
        <title>Complete genome sequence of Euzebya sp. DY32-46 isolated from seawater of Pacific Ocean.</title>
        <authorList>
            <person name="Xu L."/>
            <person name="Wu Y.-H."/>
            <person name="Xu X.-W."/>
        </authorList>
    </citation>
    <scope>NUCLEOTIDE SEQUENCE [LARGE SCALE GENOMIC DNA]</scope>
    <source>
        <strain evidence="1 2">DY32-46</strain>
    </source>
</reference>